<feature type="region of interest" description="Disordered" evidence="1">
    <location>
        <begin position="20"/>
        <end position="43"/>
    </location>
</feature>
<evidence type="ECO:0000313" key="2">
    <source>
        <dbReference type="EMBL" id="VDN06792.1"/>
    </source>
</evidence>
<dbReference type="Proteomes" id="UP000276776">
    <property type="component" value="Unassembled WGS sequence"/>
</dbReference>
<sequence length="143" mass="16639">MDRERIADLFDRLKSDHSYTVQSSTPDQMVNKTEQNTQQHEQSRPVYICPDYVANTKKRALFTSGIETSVTTEMNWREFKRRKTAISNEQTDPLVTVTVSNIDTVSAWFTSAPYHPNYYGYEGRDFSFNDSKIRCTICHIKNP</sequence>
<evidence type="ECO:0000256" key="1">
    <source>
        <dbReference type="SAM" id="MobiDB-lite"/>
    </source>
</evidence>
<keyword evidence="3" id="KW-1185">Reference proteome</keyword>
<reference evidence="2 3" key="2">
    <citation type="submission" date="2018-11" db="EMBL/GenBank/DDBJ databases">
        <authorList>
            <consortium name="Pathogen Informatics"/>
        </authorList>
    </citation>
    <scope>NUCLEOTIDE SEQUENCE [LARGE SCALE GENOMIC DNA]</scope>
</reference>
<name>A0A0N5D7W9_THECL</name>
<proteinExistence type="predicted"/>
<organism evidence="4">
    <name type="scientific">Thelazia callipaeda</name>
    <name type="common">Oriental eyeworm</name>
    <name type="synonym">Parasitic nematode</name>
    <dbReference type="NCBI Taxonomy" id="103827"/>
    <lineage>
        <taxon>Eukaryota</taxon>
        <taxon>Metazoa</taxon>
        <taxon>Ecdysozoa</taxon>
        <taxon>Nematoda</taxon>
        <taxon>Chromadorea</taxon>
        <taxon>Rhabditida</taxon>
        <taxon>Spirurina</taxon>
        <taxon>Spiruromorpha</taxon>
        <taxon>Thelazioidea</taxon>
        <taxon>Thelaziidae</taxon>
        <taxon>Thelazia</taxon>
    </lineage>
</organism>
<feature type="compositionally biased region" description="Polar residues" evidence="1">
    <location>
        <begin position="20"/>
        <end position="40"/>
    </location>
</feature>
<dbReference type="EMBL" id="UYYF01004746">
    <property type="protein sequence ID" value="VDN06792.1"/>
    <property type="molecule type" value="Genomic_DNA"/>
</dbReference>
<reference evidence="4" key="1">
    <citation type="submission" date="2017-02" db="UniProtKB">
        <authorList>
            <consortium name="WormBaseParasite"/>
        </authorList>
    </citation>
    <scope>IDENTIFICATION</scope>
</reference>
<protein>
    <submittedName>
        <fullName evidence="4">Cytochrome_P460 domain-containing protein</fullName>
    </submittedName>
</protein>
<evidence type="ECO:0000313" key="4">
    <source>
        <dbReference type="WBParaSite" id="TCLT_0000918701-mRNA-1"/>
    </source>
</evidence>
<accession>A0A0N5D7W9</accession>
<dbReference type="WBParaSite" id="TCLT_0000918701-mRNA-1">
    <property type="protein sequence ID" value="TCLT_0000918701-mRNA-1"/>
    <property type="gene ID" value="TCLT_0000918701"/>
</dbReference>
<evidence type="ECO:0000313" key="3">
    <source>
        <dbReference type="Proteomes" id="UP000276776"/>
    </source>
</evidence>
<dbReference type="AlphaFoldDB" id="A0A0N5D7W9"/>
<gene>
    <name evidence="2" type="ORF">TCLT_LOCUS9176</name>
</gene>